<keyword evidence="4" id="KW-0961">Cell wall biogenesis/degradation</keyword>
<evidence type="ECO:0000256" key="1">
    <source>
        <dbReference type="ARBA" id="ARBA00004555"/>
    </source>
</evidence>
<dbReference type="GO" id="GO:0005794">
    <property type="term" value="C:Golgi apparatus"/>
    <property type="evidence" value="ECO:0007669"/>
    <property type="project" value="UniProtKB-SubCell"/>
</dbReference>
<name>A0A6A2Y4S2_HIBSY</name>
<proteinExistence type="inferred from homology"/>
<evidence type="ECO:0000256" key="3">
    <source>
        <dbReference type="ARBA" id="ARBA00023034"/>
    </source>
</evidence>
<dbReference type="EMBL" id="VEPZ02001331">
    <property type="protein sequence ID" value="KAE8679040.1"/>
    <property type="molecule type" value="Genomic_DNA"/>
</dbReference>
<gene>
    <name evidence="5" type="ORF">F3Y22_tig00111402pilonHSYRG00705</name>
</gene>
<accession>A0A6A2Y4S2</accession>
<keyword evidence="3" id="KW-0333">Golgi apparatus</keyword>
<organism evidence="5 6">
    <name type="scientific">Hibiscus syriacus</name>
    <name type="common">Rose of Sharon</name>
    <dbReference type="NCBI Taxonomy" id="106335"/>
    <lineage>
        <taxon>Eukaryota</taxon>
        <taxon>Viridiplantae</taxon>
        <taxon>Streptophyta</taxon>
        <taxon>Embryophyta</taxon>
        <taxon>Tracheophyta</taxon>
        <taxon>Spermatophyta</taxon>
        <taxon>Magnoliopsida</taxon>
        <taxon>eudicotyledons</taxon>
        <taxon>Gunneridae</taxon>
        <taxon>Pentapetalae</taxon>
        <taxon>rosids</taxon>
        <taxon>malvids</taxon>
        <taxon>Malvales</taxon>
        <taxon>Malvaceae</taxon>
        <taxon>Malvoideae</taxon>
        <taxon>Hibiscus</taxon>
    </lineage>
</organism>
<evidence type="ECO:0000313" key="6">
    <source>
        <dbReference type="Proteomes" id="UP000436088"/>
    </source>
</evidence>
<dbReference type="AlphaFoldDB" id="A0A6A2Y4S2"/>
<evidence type="ECO:0000313" key="5">
    <source>
        <dbReference type="EMBL" id="KAE8679040.1"/>
    </source>
</evidence>
<dbReference type="GO" id="GO:0009506">
    <property type="term" value="C:plasmodesma"/>
    <property type="evidence" value="ECO:0007669"/>
    <property type="project" value="TreeGrafter"/>
</dbReference>
<dbReference type="PANTHER" id="PTHR31682:SF4">
    <property type="entry name" value="UDP-ARABINOPYRANOSE MUTASE 5-RELATED"/>
    <property type="match status" value="1"/>
</dbReference>
<evidence type="ECO:0000256" key="2">
    <source>
        <dbReference type="ARBA" id="ARBA00008986"/>
    </source>
</evidence>
<dbReference type="PANTHER" id="PTHR31682">
    <property type="entry name" value="UDP-ARABINOSE MUTASE"/>
    <property type="match status" value="1"/>
</dbReference>
<comment type="caution">
    <text evidence="5">The sequence shown here is derived from an EMBL/GenBank/DDBJ whole genome shotgun (WGS) entry which is preliminary data.</text>
</comment>
<dbReference type="InterPro" id="IPR037595">
    <property type="entry name" value="RGP_fam"/>
</dbReference>
<comment type="subcellular location">
    <subcellularLocation>
        <location evidence="1">Golgi apparatus</location>
    </subcellularLocation>
</comment>
<evidence type="ECO:0000256" key="4">
    <source>
        <dbReference type="ARBA" id="ARBA00023316"/>
    </source>
</evidence>
<keyword evidence="6" id="KW-1185">Reference proteome</keyword>
<reference evidence="5" key="1">
    <citation type="submission" date="2019-09" db="EMBL/GenBank/DDBJ databases">
        <title>Draft genome information of white flower Hibiscus syriacus.</title>
        <authorList>
            <person name="Kim Y.-M."/>
        </authorList>
    </citation>
    <scope>NUCLEOTIDE SEQUENCE [LARGE SCALE GENOMIC DNA]</scope>
    <source>
        <strain evidence="5">YM2019G1</strain>
    </source>
</reference>
<dbReference type="GO" id="GO:0071555">
    <property type="term" value="P:cell wall organization"/>
    <property type="evidence" value="ECO:0007669"/>
    <property type="project" value="UniProtKB-KW"/>
</dbReference>
<sequence>MRTPPCLLSLTLDSAVLNLSNITDLSPLPDHILIELFLRTLRAGKLTERVLKLFIATGKDEVFSLIQALNIQVTVNPVLPTRALNFDLTSFMNVWRPIFSRFHLTIVKDPDLKEELKIPEGFNLDVYKEPDIDRVVGTSTSIIFSGYACRYFGYLVSRKKYIISMDDDCLPAKDNKGFLVDAVAQHITNLTTPATPFFFNTLYDHFTEGADFVRGYPFSLRNGVTCALSCGLWHNLADFDAPTQALKPEERNSLYVDAVLTVPARTLMPISGINIAFNRDLVGPALLPCFRLATEGKFRWETMEDIWSGMCVKVICDHLGLGVKTGLPYVWRNDRGDAIASLRKEWEGVKMMEEAVPFFQSVRLPQEATTAEDCVIEVANAVKEKLGSKDPVFAHTAKAMLDWVKLWKSVGGSSSSPGA</sequence>
<dbReference type="GO" id="GO:0052691">
    <property type="term" value="F:UDP-arabinopyranose mutase activity"/>
    <property type="evidence" value="ECO:0007669"/>
    <property type="project" value="TreeGrafter"/>
</dbReference>
<dbReference type="GO" id="GO:0033356">
    <property type="term" value="P:UDP-L-arabinose metabolic process"/>
    <property type="evidence" value="ECO:0007669"/>
    <property type="project" value="TreeGrafter"/>
</dbReference>
<comment type="similarity">
    <text evidence="2">Belongs to the RGP family.</text>
</comment>
<dbReference type="Proteomes" id="UP000436088">
    <property type="component" value="Unassembled WGS sequence"/>
</dbReference>
<dbReference type="Pfam" id="PF03214">
    <property type="entry name" value="RGP"/>
    <property type="match status" value="1"/>
</dbReference>
<protein>
    <submittedName>
        <fullName evidence="5">UDP-arabinopyranose mutase 2</fullName>
    </submittedName>
</protein>
<dbReference type="GO" id="GO:0005829">
    <property type="term" value="C:cytosol"/>
    <property type="evidence" value="ECO:0007669"/>
    <property type="project" value="TreeGrafter"/>
</dbReference>